<dbReference type="Pfam" id="PF08281">
    <property type="entry name" value="Sigma70_r4_2"/>
    <property type="match status" value="1"/>
</dbReference>
<dbReference type="InterPro" id="IPR039425">
    <property type="entry name" value="RNA_pol_sigma-70-like"/>
</dbReference>
<dbReference type="SUPFAM" id="SSF88659">
    <property type="entry name" value="Sigma3 and sigma4 domains of RNA polymerase sigma factors"/>
    <property type="match status" value="1"/>
</dbReference>
<sequence>MLTPVANDHRTDQELIEAIRTGDAAAFESLYLRHRDWAFRVARRFTPDDSLAMDAVQETFLYLHRKGRSLRLTAKLTTFLYPVLRHEAQRATRKARRHHGTTLDEAATAMETRTGLGAGPGAGPDSESLAELERGLARLPDTQREVLLMAAVDSMTHREIATALHIPLGTVKSRLHAALTALRSNGRLVEYFAN</sequence>
<evidence type="ECO:0008006" key="8">
    <source>
        <dbReference type="Google" id="ProtNLM"/>
    </source>
</evidence>
<name>A0A3B1DZL8_9ZZZZ</name>
<dbReference type="AlphaFoldDB" id="A0A3B1DZL8"/>
<evidence type="ECO:0000259" key="5">
    <source>
        <dbReference type="Pfam" id="PF04542"/>
    </source>
</evidence>
<dbReference type="PANTHER" id="PTHR43133:SF51">
    <property type="entry name" value="RNA POLYMERASE SIGMA FACTOR"/>
    <property type="match status" value="1"/>
</dbReference>
<feature type="domain" description="RNA polymerase sigma factor 70 region 4 type 2" evidence="6">
    <location>
        <begin position="130"/>
        <end position="182"/>
    </location>
</feature>
<evidence type="ECO:0000256" key="1">
    <source>
        <dbReference type="ARBA" id="ARBA00010641"/>
    </source>
</evidence>
<dbReference type="InterPro" id="IPR014284">
    <property type="entry name" value="RNA_pol_sigma-70_dom"/>
</dbReference>
<dbReference type="NCBIfam" id="TIGR02937">
    <property type="entry name" value="sigma70-ECF"/>
    <property type="match status" value="1"/>
</dbReference>
<dbReference type="GO" id="GO:0006352">
    <property type="term" value="P:DNA-templated transcription initiation"/>
    <property type="evidence" value="ECO:0007669"/>
    <property type="project" value="InterPro"/>
</dbReference>
<keyword evidence="2" id="KW-0805">Transcription regulation</keyword>
<evidence type="ECO:0000313" key="7">
    <source>
        <dbReference type="EMBL" id="VAX41878.1"/>
    </source>
</evidence>
<gene>
    <name evidence="7" type="ORF">MNBD_PLANCTO03-1166</name>
</gene>
<dbReference type="InterPro" id="IPR013324">
    <property type="entry name" value="RNA_pol_sigma_r3/r4-like"/>
</dbReference>
<keyword evidence="4" id="KW-0804">Transcription</keyword>
<evidence type="ECO:0000256" key="4">
    <source>
        <dbReference type="ARBA" id="ARBA00023163"/>
    </source>
</evidence>
<accession>A0A3B1DZL8</accession>
<dbReference type="InterPro" id="IPR013249">
    <property type="entry name" value="RNA_pol_sigma70_r4_t2"/>
</dbReference>
<protein>
    <recommendedName>
        <fullName evidence="8">RNA polymerase ECF-type sigma factor</fullName>
    </recommendedName>
</protein>
<dbReference type="InterPro" id="IPR036388">
    <property type="entry name" value="WH-like_DNA-bd_sf"/>
</dbReference>
<dbReference type="Gene3D" id="1.10.1740.10">
    <property type="match status" value="1"/>
</dbReference>
<dbReference type="Gene3D" id="1.10.10.10">
    <property type="entry name" value="Winged helix-like DNA-binding domain superfamily/Winged helix DNA-binding domain"/>
    <property type="match status" value="1"/>
</dbReference>
<evidence type="ECO:0000259" key="6">
    <source>
        <dbReference type="Pfam" id="PF08281"/>
    </source>
</evidence>
<evidence type="ECO:0000256" key="3">
    <source>
        <dbReference type="ARBA" id="ARBA00023082"/>
    </source>
</evidence>
<dbReference type="PANTHER" id="PTHR43133">
    <property type="entry name" value="RNA POLYMERASE ECF-TYPE SIGMA FACTO"/>
    <property type="match status" value="1"/>
</dbReference>
<organism evidence="7">
    <name type="scientific">hydrothermal vent metagenome</name>
    <dbReference type="NCBI Taxonomy" id="652676"/>
    <lineage>
        <taxon>unclassified sequences</taxon>
        <taxon>metagenomes</taxon>
        <taxon>ecological metagenomes</taxon>
    </lineage>
</organism>
<proteinExistence type="inferred from homology"/>
<dbReference type="InterPro" id="IPR007627">
    <property type="entry name" value="RNA_pol_sigma70_r2"/>
</dbReference>
<dbReference type="SUPFAM" id="SSF88946">
    <property type="entry name" value="Sigma2 domain of RNA polymerase sigma factors"/>
    <property type="match status" value="1"/>
</dbReference>
<dbReference type="GO" id="GO:0003677">
    <property type="term" value="F:DNA binding"/>
    <property type="evidence" value="ECO:0007669"/>
    <property type="project" value="InterPro"/>
</dbReference>
<feature type="domain" description="RNA polymerase sigma-70 region 2" evidence="5">
    <location>
        <begin position="30"/>
        <end position="97"/>
    </location>
</feature>
<evidence type="ECO:0000256" key="2">
    <source>
        <dbReference type="ARBA" id="ARBA00023015"/>
    </source>
</evidence>
<dbReference type="GO" id="GO:0016987">
    <property type="term" value="F:sigma factor activity"/>
    <property type="evidence" value="ECO:0007669"/>
    <property type="project" value="UniProtKB-KW"/>
</dbReference>
<dbReference type="Pfam" id="PF04542">
    <property type="entry name" value="Sigma70_r2"/>
    <property type="match status" value="1"/>
</dbReference>
<reference evidence="7" key="1">
    <citation type="submission" date="2018-06" db="EMBL/GenBank/DDBJ databases">
        <authorList>
            <person name="Zhirakovskaya E."/>
        </authorList>
    </citation>
    <scope>NUCLEOTIDE SEQUENCE</scope>
</reference>
<dbReference type="InterPro" id="IPR013325">
    <property type="entry name" value="RNA_pol_sigma_r2"/>
</dbReference>
<dbReference type="EMBL" id="UOGK01000605">
    <property type="protein sequence ID" value="VAX41878.1"/>
    <property type="molecule type" value="Genomic_DNA"/>
</dbReference>
<keyword evidence="3" id="KW-0731">Sigma factor</keyword>
<dbReference type="CDD" id="cd06171">
    <property type="entry name" value="Sigma70_r4"/>
    <property type="match status" value="1"/>
</dbReference>
<comment type="similarity">
    <text evidence="1">Belongs to the sigma-70 factor family. ECF subfamily.</text>
</comment>